<evidence type="ECO:0000256" key="1">
    <source>
        <dbReference type="SAM" id="MobiDB-lite"/>
    </source>
</evidence>
<dbReference type="InterPro" id="IPR053313">
    <property type="entry name" value="RGF"/>
</dbReference>
<reference evidence="3" key="1">
    <citation type="submission" date="2023-10" db="EMBL/GenBank/DDBJ databases">
        <title>Chromosome-level genome of the transformable northern wattle, Acacia crassicarpa.</title>
        <authorList>
            <person name="Massaro I."/>
            <person name="Sinha N.R."/>
            <person name="Poethig S."/>
            <person name="Leichty A.R."/>
        </authorList>
    </citation>
    <scope>NUCLEOTIDE SEQUENCE</scope>
    <source>
        <strain evidence="3">Acra3RX</strain>
        <tissue evidence="3">Leaf</tissue>
    </source>
</reference>
<dbReference type="AlphaFoldDB" id="A0AAE1KCA6"/>
<dbReference type="PANTHER" id="PTHR34961:SF1">
    <property type="entry name" value="ROOT MERISTEM GROWTH FACTOR 10"/>
    <property type="match status" value="1"/>
</dbReference>
<protein>
    <submittedName>
        <fullName evidence="3">Uncharacterized protein</fullName>
    </submittedName>
</protein>
<evidence type="ECO:0000313" key="3">
    <source>
        <dbReference type="EMBL" id="KAK4269780.1"/>
    </source>
</evidence>
<evidence type="ECO:0000256" key="2">
    <source>
        <dbReference type="SAM" id="SignalP"/>
    </source>
</evidence>
<organism evidence="3 4">
    <name type="scientific">Acacia crassicarpa</name>
    <name type="common">northern wattle</name>
    <dbReference type="NCBI Taxonomy" id="499986"/>
    <lineage>
        <taxon>Eukaryota</taxon>
        <taxon>Viridiplantae</taxon>
        <taxon>Streptophyta</taxon>
        <taxon>Embryophyta</taxon>
        <taxon>Tracheophyta</taxon>
        <taxon>Spermatophyta</taxon>
        <taxon>Magnoliopsida</taxon>
        <taxon>eudicotyledons</taxon>
        <taxon>Gunneridae</taxon>
        <taxon>Pentapetalae</taxon>
        <taxon>rosids</taxon>
        <taxon>fabids</taxon>
        <taxon>Fabales</taxon>
        <taxon>Fabaceae</taxon>
        <taxon>Caesalpinioideae</taxon>
        <taxon>mimosoid clade</taxon>
        <taxon>Acacieae</taxon>
        <taxon>Acacia</taxon>
    </lineage>
</organism>
<gene>
    <name evidence="3" type="ORF">QN277_022892</name>
</gene>
<keyword evidence="2" id="KW-0732">Signal</keyword>
<feature type="chain" id="PRO_5041950432" evidence="2">
    <location>
        <begin position="21"/>
        <end position="130"/>
    </location>
</feature>
<dbReference type="PANTHER" id="PTHR34961">
    <property type="entry name" value="TRANSMEMBRANE PROTEIN"/>
    <property type="match status" value="1"/>
</dbReference>
<feature type="region of interest" description="Disordered" evidence="1">
    <location>
        <begin position="103"/>
        <end position="130"/>
    </location>
</feature>
<sequence length="130" mass="14617">MSLTYLLLLFLCFSFHSCDARCLTGFSNKKSHLYPKSVDLSLKQLASQKNGEDEKKTGIIVAEAEKPKVTNIRTSNKRVLEVKKGKTGSLKFNESLVSVPWRVPREKKGDKNPGFNLDYSPPKTHPPSHN</sequence>
<proteinExistence type="predicted"/>
<name>A0AAE1KCA6_9FABA</name>
<keyword evidence="4" id="KW-1185">Reference proteome</keyword>
<evidence type="ECO:0000313" key="4">
    <source>
        <dbReference type="Proteomes" id="UP001293593"/>
    </source>
</evidence>
<feature type="signal peptide" evidence="2">
    <location>
        <begin position="1"/>
        <end position="20"/>
    </location>
</feature>
<dbReference type="EMBL" id="JAWXYG010000006">
    <property type="protein sequence ID" value="KAK4269780.1"/>
    <property type="molecule type" value="Genomic_DNA"/>
</dbReference>
<dbReference type="Proteomes" id="UP001293593">
    <property type="component" value="Unassembled WGS sequence"/>
</dbReference>
<accession>A0AAE1KCA6</accession>
<comment type="caution">
    <text evidence="3">The sequence shown here is derived from an EMBL/GenBank/DDBJ whole genome shotgun (WGS) entry which is preliminary data.</text>
</comment>